<dbReference type="InterPro" id="IPR016977">
    <property type="entry name" value="ComGF"/>
</dbReference>
<keyword evidence="3" id="KW-1185">Reference proteome</keyword>
<keyword evidence="1" id="KW-0472">Membrane</keyword>
<dbReference type="Pfam" id="PF15980">
    <property type="entry name" value="ComGF"/>
    <property type="match status" value="1"/>
</dbReference>
<feature type="transmembrane region" description="Helical" evidence="1">
    <location>
        <begin position="21"/>
        <end position="44"/>
    </location>
</feature>
<comment type="caution">
    <text evidence="2">The sequence shown here is derived from an EMBL/GenBank/DDBJ whole genome shotgun (WGS) entry which is preliminary data.</text>
</comment>
<evidence type="ECO:0000313" key="3">
    <source>
        <dbReference type="Proteomes" id="UP000298484"/>
    </source>
</evidence>
<dbReference type="OrthoDB" id="2361316at2"/>
<protein>
    <recommendedName>
        <fullName evidence="4">Competence protein ComGF</fullName>
    </recommendedName>
</protein>
<organism evidence="2 3">
    <name type="scientific">Lentibacillus salicampi</name>
    <dbReference type="NCBI Taxonomy" id="175306"/>
    <lineage>
        <taxon>Bacteria</taxon>
        <taxon>Bacillati</taxon>
        <taxon>Bacillota</taxon>
        <taxon>Bacilli</taxon>
        <taxon>Bacillales</taxon>
        <taxon>Bacillaceae</taxon>
        <taxon>Lentibacillus</taxon>
    </lineage>
</organism>
<proteinExistence type="predicted"/>
<dbReference type="AlphaFoldDB" id="A0A4Y9ACS8"/>
<evidence type="ECO:0008006" key="4">
    <source>
        <dbReference type="Google" id="ProtNLM"/>
    </source>
</evidence>
<keyword evidence="1" id="KW-1133">Transmembrane helix</keyword>
<reference evidence="2 3" key="1">
    <citation type="submission" date="2019-03" db="EMBL/GenBank/DDBJ databases">
        <title>Genome sequence of Lentibacillus salicampi ATCC BAA-719.</title>
        <authorList>
            <person name="Maclea K.S."/>
            <person name="Simoes Junior M."/>
        </authorList>
    </citation>
    <scope>NUCLEOTIDE SEQUENCE [LARGE SCALE GENOMIC DNA]</scope>
    <source>
        <strain evidence="2 3">ATCC BAA-719</strain>
    </source>
</reference>
<accession>A0A4Y9ACS8</accession>
<name>A0A4Y9ACS8_9BACI</name>
<evidence type="ECO:0000256" key="1">
    <source>
        <dbReference type="SAM" id="Phobius"/>
    </source>
</evidence>
<dbReference type="Proteomes" id="UP000298484">
    <property type="component" value="Unassembled WGS sequence"/>
</dbReference>
<evidence type="ECO:0000313" key="2">
    <source>
        <dbReference type="EMBL" id="TFJ93679.1"/>
    </source>
</evidence>
<dbReference type="EMBL" id="SRHY01000004">
    <property type="protein sequence ID" value="TFJ93679.1"/>
    <property type="molecule type" value="Genomic_DNA"/>
</dbReference>
<keyword evidence="1" id="KW-0812">Transmembrane</keyword>
<gene>
    <name evidence="2" type="ORF">E4U82_04775</name>
</gene>
<sequence>MSMIEQINSVYTGIRKNEKGLTFISVFLAVSIIFLTIPFTAYLIRTVDFSSNYDQLAVQQFYFFLRDEVIQASEVNVASSKITLLQPDESRISFEQYKNLIIRQFDGEGFEVYLRDVEDVQFSSSSYGLRVSITTINGDQFEKNIVFYN</sequence>